<feature type="non-terminal residue" evidence="1">
    <location>
        <position position="1"/>
    </location>
</feature>
<evidence type="ECO:0000313" key="1">
    <source>
        <dbReference type="EMBL" id="PJE59708.1"/>
    </source>
</evidence>
<evidence type="ECO:0000313" key="2">
    <source>
        <dbReference type="Proteomes" id="UP000231086"/>
    </source>
</evidence>
<dbReference type="EMBL" id="PFEA01000040">
    <property type="protein sequence ID" value="PJE59708.1"/>
    <property type="molecule type" value="Genomic_DNA"/>
</dbReference>
<comment type="caution">
    <text evidence="1">The sequence shown here is derived from an EMBL/GenBank/DDBJ whole genome shotgun (WGS) entry which is preliminary data.</text>
</comment>
<dbReference type="AlphaFoldDB" id="A0A2M8KIG7"/>
<name>A0A2M8KIG7_9BACT</name>
<sequence length="28" mass="3297">IADLEDQPVILSQHLAEALQYRPREDEF</sequence>
<protein>
    <submittedName>
        <fullName evidence="1">Magnesium chelatase</fullName>
    </submittedName>
</protein>
<reference evidence="2" key="1">
    <citation type="submission" date="2017-09" db="EMBL/GenBank/DDBJ databases">
        <title>Depth-based differentiation of microbial function through sediment-hosted aquifers and enrichment of novel symbionts in the deep terrestrial subsurface.</title>
        <authorList>
            <person name="Probst A.J."/>
            <person name="Ladd B."/>
            <person name="Jarett J.K."/>
            <person name="Geller-Mcgrath D.E."/>
            <person name="Sieber C.M.K."/>
            <person name="Emerson J.B."/>
            <person name="Anantharaman K."/>
            <person name="Thomas B.C."/>
            <person name="Malmstrom R."/>
            <person name="Stieglmeier M."/>
            <person name="Klingl A."/>
            <person name="Woyke T."/>
            <person name="Ryan C.M."/>
            <person name="Banfield J.F."/>
        </authorList>
    </citation>
    <scope>NUCLEOTIDE SEQUENCE [LARGE SCALE GENOMIC DNA]</scope>
</reference>
<accession>A0A2M8KIG7</accession>
<dbReference type="Proteomes" id="UP000231086">
    <property type="component" value="Unassembled WGS sequence"/>
</dbReference>
<gene>
    <name evidence="1" type="ORF">COU85_02190</name>
</gene>
<proteinExistence type="predicted"/>
<organism evidence="1 2">
    <name type="scientific">Candidatus Portnoybacteria bacterium CG10_big_fil_rev_8_21_14_0_10_44_7</name>
    <dbReference type="NCBI Taxonomy" id="1974816"/>
    <lineage>
        <taxon>Bacteria</taxon>
        <taxon>Candidatus Portnoyibacteriota</taxon>
    </lineage>
</organism>